<dbReference type="STRING" id="299467.A0A443RY98"/>
<gene>
    <name evidence="7" type="ORF">B4U80_05776</name>
</gene>
<evidence type="ECO:0000256" key="3">
    <source>
        <dbReference type="ARBA" id="ARBA00022692"/>
    </source>
</evidence>
<name>A0A443RY98_9ACAR</name>
<keyword evidence="4 6" id="KW-1133">Transmembrane helix</keyword>
<feature type="transmembrane region" description="Helical" evidence="6">
    <location>
        <begin position="98"/>
        <end position="120"/>
    </location>
</feature>
<keyword evidence="3 6" id="KW-0812">Transmembrane</keyword>
<dbReference type="Pfam" id="PF00860">
    <property type="entry name" value="Xan_ur_permease"/>
    <property type="match status" value="1"/>
</dbReference>
<dbReference type="Proteomes" id="UP000288716">
    <property type="component" value="Unassembled WGS sequence"/>
</dbReference>
<evidence type="ECO:0000256" key="5">
    <source>
        <dbReference type="ARBA" id="ARBA00023136"/>
    </source>
</evidence>
<evidence type="ECO:0000313" key="8">
    <source>
        <dbReference type="Proteomes" id="UP000288716"/>
    </source>
</evidence>
<dbReference type="EMBL" id="NCKV01018305">
    <property type="protein sequence ID" value="RWS20326.1"/>
    <property type="molecule type" value="Genomic_DNA"/>
</dbReference>
<dbReference type="GO" id="GO:0022857">
    <property type="term" value="F:transmembrane transporter activity"/>
    <property type="evidence" value="ECO:0007669"/>
    <property type="project" value="InterPro"/>
</dbReference>
<accession>A0A443RY98</accession>
<proteinExistence type="inferred from homology"/>
<feature type="non-terminal residue" evidence="7">
    <location>
        <position position="1"/>
    </location>
</feature>
<comment type="subcellular location">
    <subcellularLocation>
        <location evidence="1">Membrane</location>
        <topology evidence="1">Multi-pass membrane protein</topology>
    </subcellularLocation>
</comment>
<evidence type="ECO:0000256" key="4">
    <source>
        <dbReference type="ARBA" id="ARBA00022989"/>
    </source>
</evidence>
<evidence type="ECO:0000313" key="7">
    <source>
        <dbReference type="EMBL" id="RWS20326.1"/>
    </source>
</evidence>
<dbReference type="PANTHER" id="PTHR11119">
    <property type="entry name" value="XANTHINE-URACIL / VITAMIN C PERMEASE FAMILY MEMBER"/>
    <property type="match status" value="1"/>
</dbReference>
<keyword evidence="8" id="KW-1185">Reference proteome</keyword>
<dbReference type="VEuPathDB" id="VectorBase:LDEU011714"/>
<protein>
    <submittedName>
        <fullName evidence="7">Solute carrier family 23 member 1-like protein</fullName>
    </submittedName>
</protein>
<dbReference type="OrthoDB" id="5981010at2759"/>
<feature type="transmembrane region" description="Helical" evidence="6">
    <location>
        <begin position="170"/>
        <end position="190"/>
    </location>
</feature>
<dbReference type="AlphaFoldDB" id="A0A443RY98"/>
<comment type="similarity">
    <text evidence="2">Belongs to the nucleobase:cation symporter-2 (NCS2) (TC 2.A.40) family.</text>
</comment>
<evidence type="ECO:0000256" key="2">
    <source>
        <dbReference type="ARBA" id="ARBA00008821"/>
    </source>
</evidence>
<dbReference type="GO" id="GO:0016020">
    <property type="term" value="C:membrane"/>
    <property type="evidence" value="ECO:0007669"/>
    <property type="project" value="UniProtKB-SubCell"/>
</dbReference>
<organism evidence="7 8">
    <name type="scientific">Leptotrombidium deliense</name>
    <dbReference type="NCBI Taxonomy" id="299467"/>
    <lineage>
        <taxon>Eukaryota</taxon>
        <taxon>Metazoa</taxon>
        <taxon>Ecdysozoa</taxon>
        <taxon>Arthropoda</taxon>
        <taxon>Chelicerata</taxon>
        <taxon>Arachnida</taxon>
        <taxon>Acari</taxon>
        <taxon>Acariformes</taxon>
        <taxon>Trombidiformes</taxon>
        <taxon>Prostigmata</taxon>
        <taxon>Anystina</taxon>
        <taxon>Parasitengona</taxon>
        <taxon>Trombiculoidea</taxon>
        <taxon>Trombiculidae</taxon>
        <taxon>Leptotrombidium</taxon>
    </lineage>
</organism>
<evidence type="ECO:0000256" key="1">
    <source>
        <dbReference type="ARBA" id="ARBA00004141"/>
    </source>
</evidence>
<evidence type="ECO:0000256" key="6">
    <source>
        <dbReference type="SAM" id="Phobius"/>
    </source>
</evidence>
<reference evidence="7 8" key="1">
    <citation type="journal article" date="2018" name="Gigascience">
        <title>Genomes of trombidid mites reveal novel predicted allergens and laterally-transferred genes associated with secondary metabolism.</title>
        <authorList>
            <person name="Dong X."/>
            <person name="Chaisiri K."/>
            <person name="Xia D."/>
            <person name="Armstrong S.D."/>
            <person name="Fang Y."/>
            <person name="Donnelly M.J."/>
            <person name="Kadowaki T."/>
            <person name="McGarry J.W."/>
            <person name="Darby A.C."/>
            <person name="Makepeace B.L."/>
        </authorList>
    </citation>
    <scope>NUCLEOTIDE SEQUENCE [LARGE SCALE GENOMIC DNA]</scope>
    <source>
        <strain evidence="7">UoL-UT</strain>
    </source>
</reference>
<dbReference type="InterPro" id="IPR006043">
    <property type="entry name" value="NCS2"/>
</dbReference>
<keyword evidence="5 6" id="KW-0472">Membrane</keyword>
<feature type="transmembrane region" description="Helical" evidence="6">
    <location>
        <begin position="74"/>
        <end position="92"/>
    </location>
</feature>
<feature type="transmembrane region" description="Helical" evidence="6">
    <location>
        <begin position="132"/>
        <end position="150"/>
    </location>
</feature>
<comment type="caution">
    <text evidence="7">The sequence shown here is derived from an EMBL/GenBank/DDBJ whole genome shotgun (WGS) entry which is preliminary data.</text>
</comment>
<sequence length="275" mass="29590">SGVLCSAIESVGDYYACARLCEAPPPPKHAVNRGLCFEGLGCLISAIWGTGCGLTSYSENVGAIGITKVGSRRVVQVAGLIMIVLSLFSKFTATFATIPVPIVGGVFVVMFGIITAVGLSPLQFIDLNSSRNLFIIGFSIFTGICIPKWIAANPGAIKTGSESIDQTLTIILSTGMLLGGVIAFFLDNTLKGTDEERGIKNWIAVAHVGELNEEETTIASYDLPFGLHQFCAKFKFLSYIPICSTYCEDSRESFRRKGNSSDKELNIPRIEITRI</sequence>